<dbReference type="InterPro" id="IPR000160">
    <property type="entry name" value="GGDEF_dom"/>
</dbReference>
<evidence type="ECO:0000313" key="3">
    <source>
        <dbReference type="Proteomes" id="UP000056209"/>
    </source>
</evidence>
<gene>
    <name evidence="2" type="ORF">DEIGR_200117</name>
</gene>
<dbReference type="PROSITE" id="PS50887">
    <property type="entry name" value="GGDEF"/>
    <property type="match status" value="1"/>
</dbReference>
<feature type="domain" description="GGDEF" evidence="1">
    <location>
        <begin position="397"/>
        <end position="517"/>
    </location>
</feature>
<dbReference type="Gene3D" id="3.30.70.270">
    <property type="match status" value="1"/>
</dbReference>
<dbReference type="InterPro" id="IPR003018">
    <property type="entry name" value="GAF"/>
</dbReference>
<dbReference type="Gene3D" id="3.30.450.40">
    <property type="match status" value="1"/>
</dbReference>
<accession>A0A117DPD3</accession>
<dbReference type="SMART" id="SM00065">
    <property type="entry name" value="GAF"/>
    <property type="match status" value="2"/>
</dbReference>
<comment type="caution">
    <text evidence="2">The sequence shown here is derived from an EMBL/GenBank/DDBJ whole genome shotgun (WGS) entry which is preliminary data.</text>
</comment>
<dbReference type="Proteomes" id="UP000056209">
    <property type="component" value="Unassembled WGS sequence"/>
</dbReference>
<dbReference type="SUPFAM" id="SSF55073">
    <property type="entry name" value="Nucleotide cyclase"/>
    <property type="match status" value="1"/>
</dbReference>
<sequence length="517" mass="56155">MSTGRDGGRRGIRRAQRIEWDGMSGAPLPPDEAQRLMALSYYGILDTPREAQFDRIVRLAAHLLRTPVATINFVDQTRQWSKASVGLVDGAVHRQDSFCAWTILHDHPTVIENAPADPRFARNPMVTGDPHIHMYAGAPLVMPSGQRIGTLCVSDHQPHPLSADDLQALQDLAAIVVTELELRAYQQRLSLSLHAQREHSAELQRSLEQAQALSGVHQLLDLELEPRDALLAVAALLGDALDADQAGICRTQGDDVEVQVSHVRPDLPAQHQPAAPGAPAAISALGLNRAPAPLYIHDLPALAAREGVPVSGDITQVAVIPAGQDPQGVTHLIVTRRRDHPVPEWRPADRSLLEAAGRAAQQTLDHHQARAWARRDALTGILNRRAFDEDYAALTEVPFTLALLDLDGLKQLNDTQGHAQGDKLLRIFAAALAAELGRSGAAYRYGGDEFVVIADPLSDDHLLEYVDAAVLATRQLSPLVGVSVGVAHSSEADRAALLELADARMYDSKRRRAVHRL</sequence>
<dbReference type="InterPro" id="IPR043128">
    <property type="entry name" value="Rev_trsase/Diguanyl_cyclase"/>
</dbReference>
<dbReference type="SMART" id="SM00267">
    <property type="entry name" value="GGDEF"/>
    <property type="match status" value="1"/>
</dbReference>
<dbReference type="InterPro" id="IPR029787">
    <property type="entry name" value="Nucleotide_cyclase"/>
</dbReference>
<organism evidence="2 3">
    <name type="scientific">Deinococcus grandis</name>
    <dbReference type="NCBI Taxonomy" id="57498"/>
    <lineage>
        <taxon>Bacteria</taxon>
        <taxon>Thermotogati</taxon>
        <taxon>Deinococcota</taxon>
        <taxon>Deinococci</taxon>
        <taxon>Deinococcales</taxon>
        <taxon>Deinococcaceae</taxon>
        <taxon>Deinococcus</taxon>
    </lineage>
</organism>
<name>A0A117DPD3_9DEIO</name>
<protein>
    <submittedName>
        <fullName evidence="2">Diguanylate cyclase with GAF sensor</fullName>
    </submittedName>
</protein>
<dbReference type="PANTHER" id="PTHR43102">
    <property type="entry name" value="SLR1143 PROTEIN"/>
    <property type="match status" value="1"/>
</dbReference>
<dbReference type="InterPro" id="IPR029016">
    <property type="entry name" value="GAF-like_dom_sf"/>
</dbReference>
<dbReference type="PANTHER" id="PTHR43102:SF2">
    <property type="entry name" value="GAF DOMAIN-CONTAINING PROTEIN"/>
    <property type="match status" value="1"/>
</dbReference>
<dbReference type="NCBIfam" id="TIGR00254">
    <property type="entry name" value="GGDEF"/>
    <property type="match status" value="1"/>
</dbReference>
<proteinExistence type="predicted"/>
<reference evidence="3" key="1">
    <citation type="submission" date="2015-11" db="EMBL/GenBank/DDBJ databases">
        <title>Draft Genome Sequence of the Radioresistant Bacterium Deinococcus grandis, Isolated from Freshwater Fish in Japan.</title>
        <authorList>
            <person name="Satoh K."/>
            <person name="Onodera T."/>
            <person name="Omoso K."/>
            <person name="Takeda-Yano K."/>
            <person name="Katayama T."/>
            <person name="Oono Y."/>
            <person name="Narumi I."/>
        </authorList>
    </citation>
    <scope>NUCLEOTIDE SEQUENCE [LARGE SCALE GENOMIC DNA]</scope>
    <source>
        <strain evidence="3">ATCC 43672</strain>
    </source>
</reference>
<dbReference type="EMBL" id="BCMS01000002">
    <property type="protein sequence ID" value="GAQ23262.1"/>
    <property type="molecule type" value="Genomic_DNA"/>
</dbReference>
<evidence type="ECO:0000313" key="2">
    <source>
        <dbReference type="EMBL" id="GAQ23262.1"/>
    </source>
</evidence>
<keyword evidence="3" id="KW-1185">Reference proteome</keyword>
<dbReference type="Pfam" id="PF00990">
    <property type="entry name" value="GGDEF"/>
    <property type="match status" value="1"/>
</dbReference>
<dbReference type="Pfam" id="PF01590">
    <property type="entry name" value="GAF"/>
    <property type="match status" value="1"/>
</dbReference>
<evidence type="ECO:0000259" key="1">
    <source>
        <dbReference type="PROSITE" id="PS50887"/>
    </source>
</evidence>
<dbReference type="SUPFAM" id="SSF55781">
    <property type="entry name" value="GAF domain-like"/>
    <property type="match status" value="1"/>
</dbReference>
<dbReference type="AlphaFoldDB" id="A0A117DPD3"/>
<dbReference type="CDD" id="cd01949">
    <property type="entry name" value="GGDEF"/>
    <property type="match status" value="1"/>
</dbReference>